<accession>A0A397SH98</accession>
<sequence length="106" mass="12322">MADTIKGWDTERLISFLRADHKSEGLELDDVFFTKLRDEKITSQLFLKLTGWEFKEYGMSLKQALEFDEYIMELILFYKIKDNRKGGLAIYRVKGTSSKSSDPPTS</sequence>
<dbReference type="Proteomes" id="UP000265703">
    <property type="component" value="Unassembled WGS sequence"/>
</dbReference>
<dbReference type="OrthoDB" id="2408414at2759"/>
<proteinExistence type="predicted"/>
<gene>
    <name evidence="1" type="ORF">C1645_836329</name>
</gene>
<dbReference type="Gene3D" id="1.10.150.50">
    <property type="entry name" value="Transcription Factor, Ets-1"/>
    <property type="match status" value="1"/>
</dbReference>
<dbReference type="AlphaFoldDB" id="A0A397SH98"/>
<evidence type="ECO:0000313" key="1">
    <source>
        <dbReference type="EMBL" id="RIA81834.1"/>
    </source>
</evidence>
<evidence type="ECO:0008006" key="3">
    <source>
        <dbReference type="Google" id="ProtNLM"/>
    </source>
</evidence>
<evidence type="ECO:0000313" key="2">
    <source>
        <dbReference type="Proteomes" id="UP000265703"/>
    </source>
</evidence>
<dbReference type="EMBL" id="QKYT01000738">
    <property type="protein sequence ID" value="RIA81834.1"/>
    <property type="molecule type" value="Genomic_DNA"/>
</dbReference>
<protein>
    <recommendedName>
        <fullName evidence="3">SAM domain-containing protein</fullName>
    </recommendedName>
</protein>
<name>A0A397SH98_9GLOM</name>
<organism evidence="1 2">
    <name type="scientific">Glomus cerebriforme</name>
    <dbReference type="NCBI Taxonomy" id="658196"/>
    <lineage>
        <taxon>Eukaryota</taxon>
        <taxon>Fungi</taxon>
        <taxon>Fungi incertae sedis</taxon>
        <taxon>Mucoromycota</taxon>
        <taxon>Glomeromycotina</taxon>
        <taxon>Glomeromycetes</taxon>
        <taxon>Glomerales</taxon>
        <taxon>Glomeraceae</taxon>
        <taxon>Glomus</taxon>
    </lineage>
</organism>
<dbReference type="InterPro" id="IPR013761">
    <property type="entry name" value="SAM/pointed_sf"/>
</dbReference>
<keyword evidence="2" id="KW-1185">Reference proteome</keyword>
<reference evidence="1 2" key="1">
    <citation type="submission" date="2018-06" db="EMBL/GenBank/DDBJ databases">
        <title>Comparative genomics reveals the genomic features of Rhizophagus irregularis, R. cerebriforme, R. diaphanum and Gigaspora rosea, and their symbiotic lifestyle signature.</title>
        <authorList>
            <person name="Morin E."/>
            <person name="San Clemente H."/>
            <person name="Chen E.C.H."/>
            <person name="De La Providencia I."/>
            <person name="Hainaut M."/>
            <person name="Kuo A."/>
            <person name="Kohler A."/>
            <person name="Murat C."/>
            <person name="Tang N."/>
            <person name="Roy S."/>
            <person name="Loubradou J."/>
            <person name="Henrissat B."/>
            <person name="Grigoriev I.V."/>
            <person name="Corradi N."/>
            <person name="Roux C."/>
            <person name="Martin F.M."/>
        </authorList>
    </citation>
    <scope>NUCLEOTIDE SEQUENCE [LARGE SCALE GENOMIC DNA]</scope>
    <source>
        <strain evidence="1 2">DAOM 227022</strain>
    </source>
</reference>
<comment type="caution">
    <text evidence="1">The sequence shown here is derived from an EMBL/GenBank/DDBJ whole genome shotgun (WGS) entry which is preliminary data.</text>
</comment>